<dbReference type="CDD" id="cd00027">
    <property type="entry name" value="BRCT"/>
    <property type="match status" value="1"/>
</dbReference>
<dbReference type="GO" id="GO:0005730">
    <property type="term" value="C:nucleolus"/>
    <property type="evidence" value="ECO:0007669"/>
    <property type="project" value="TreeGrafter"/>
</dbReference>
<dbReference type="AlphaFoldDB" id="A0A1V6QHB5"/>
<dbReference type="SUPFAM" id="SSF52113">
    <property type="entry name" value="BRCT domain"/>
    <property type="match status" value="1"/>
</dbReference>
<sequence length="471" mass="52546">MPGNGVDKETDKLMVSLKGLFIGASDNIPGYKHRQSRRWLKKCGAKFVEKDISKCTHLVTTQTGVKKGILKVDLAMESGDCHIVNLDCSGRALRTKALKKSSSKKRAREYGDDYEGTGPLKRVKDEERIRLAKLTAMGKRHETPKTGKHVFVELQYEEPLVLVSEKYTFAESVESDLNLIFQKGDLDQFLTSVNSYGRRMHLTGHFNGHTFQAAIALLRRIVGFGANASKPNGLQVNKLLFLYSVMMIQGQPLPHCERHFEGQGQQGIQHIYDNETDIPRARSGDLNSSGSNLNGVRGALQKAVGLFHLKRPGEMQRFVQWKKKNTSKIGDRRFLWHGSSTINFAGILGQGLRYGGLCSPNGAPFCRGIYFADMSTKSLGECQVKGEALISLCEVELGQLGSGLSTTSAAYTVHAKWRDAGCIHEDFVGAQIPDVRVPPEKRHADGLYHQEYIVQDPAQVRLRYMFYVELQ</sequence>
<keyword evidence="2 5" id="KW-0808">Transferase</keyword>
<accession>A0A1V6QHB5</accession>
<dbReference type="EMBL" id="MDYN01000004">
    <property type="protein sequence ID" value="OQD88347.1"/>
    <property type="molecule type" value="Genomic_DNA"/>
</dbReference>
<dbReference type="GO" id="GO:0070212">
    <property type="term" value="P:protein poly-ADP-ribosylation"/>
    <property type="evidence" value="ECO:0007669"/>
    <property type="project" value="TreeGrafter"/>
</dbReference>
<dbReference type="InterPro" id="IPR036420">
    <property type="entry name" value="BRCT_dom_sf"/>
</dbReference>
<evidence type="ECO:0000313" key="8">
    <source>
        <dbReference type="Proteomes" id="UP000191672"/>
    </source>
</evidence>
<dbReference type="InterPro" id="IPR050800">
    <property type="entry name" value="ARTD/PARP"/>
</dbReference>
<evidence type="ECO:0000256" key="4">
    <source>
        <dbReference type="ARBA" id="ARBA00033987"/>
    </source>
</evidence>
<evidence type="ECO:0000256" key="1">
    <source>
        <dbReference type="ARBA" id="ARBA00022676"/>
    </source>
</evidence>
<evidence type="ECO:0000256" key="5">
    <source>
        <dbReference type="RuleBase" id="RU362114"/>
    </source>
</evidence>
<dbReference type="GO" id="GO:1990404">
    <property type="term" value="F:NAD+-protein mono-ADP-ribosyltransferase activity"/>
    <property type="evidence" value="ECO:0007669"/>
    <property type="project" value="TreeGrafter"/>
</dbReference>
<reference evidence="8" key="1">
    <citation type="journal article" date="2017" name="Nat. Microbiol.">
        <title>Global analysis of biosynthetic gene clusters reveals vast potential of secondary metabolite production in Penicillium species.</title>
        <authorList>
            <person name="Nielsen J.C."/>
            <person name="Grijseels S."/>
            <person name="Prigent S."/>
            <person name="Ji B."/>
            <person name="Dainat J."/>
            <person name="Nielsen K.F."/>
            <person name="Frisvad J.C."/>
            <person name="Workman M."/>
            <person name="Nielsen J."/>
        </authorList>
    </citation>
    <scope>NUCLEOTIDE SEQUENCE [LARGE SCALE GENOMIC DNA]</scope>
    <source>
        <strain evidence="8">IBT 31811</strain>
    </source>
</reference>
<dbReference type="SUPFAM" id="SSF56399">
    <property type="entry name" value="ADP-ribosylation"/>
    <property type="match status" value="1"/>
</dbReference>
<dbReference type="STRING" id="416450.A0A1V6QHB5"/>
<dbReference type="Gene3D" id="3.90.228.10">
    <property type="match status" value="1"/>
</dbReference>
<dbReference type="PANTHER" id="PTHR10459">
    <property type="entry name" value="DNA LIGASE"/>
    <property type="match status" value="1"/>
</dbReference>
<comment type="caution">
    <text evidence="7">The sequence shown here is derived from an EMBL/GenBank/DDBJ whole genome shotgun (WGS) entry which is preliminary data.</text>
</comment>
<feature type="domain" description="PARP catalytic" evidence="6">
    <location>
        <begin position="251"/>
        <end position="471"/>
    </location>
</feature>
<dbReference type="EC" id="2.4.2.-" evidence="5"/>
<comment type="catalytic activity">
    <reaction evidence="4">
        <text>NAD(+) + (ADP-D-ribosyl)n-acceptor = nicotinamide + (ADP-D-ribosyl)n+1-acceptor + H(+).</text>
        <dbReference type="EC" id="2.4.2.30"/>
    </reaction>
</comment>
<keyword evidence="8" id="KW-1185">Reference proteome</keyword>
<gene>
    <name evidence="7" type="ORF">PENANT_c004G09147</name>
</gene>
<dbReference type="PANTHER" id="PTHR10459:SF60">
    <property type="entry name" value="POLY [ADP-RIBOSE] POLYMERASE 2"/>
    <property type="match status" value="1"/>
</dbReference>
<evidence type="ECO:0000313" key="7">
    <source>
        <dbReference type="EMBL" id="OQD88347.1"/>
    </source>
</evidence>
<name>A0A1V6QHB5_9EURO</name>
<dbReference type="Pfam" id="PF00644">
    <property type="entry name" value="PARP"/>
    <property type="match status" value="1"/>
</dbReference>
<proteinExistence type="predicted"/>
<keyword evidence="1 5" id="KW-0328">Glycosyltransferase</keyword>
<dbReference type="GO" id="GO:0006302">
    <property type="term" value="P:double-strand break repair"/>
    <property type="evidence" value="ECO:0007669"/>
    <property type="project" value="TreeGrafter"/>
</dbReference>
<dbReference type="GO" id="GO:0003950">
    <property type="term" value="F:NAD+ poly-ADP-ribosyltransferase activity"/>
    <property type="evidence" value="ECO:0007669"/>
    <property type="project" value="UniProtKB-UniRule"/>
</dbReference>
<protein>
    <recommendedName>
        <fullName evidence="5">Poly [ADP-ribose] polymerase</fullName>
        <shortName evidence="5">PARP</shortName>
        <ecNumber evidence="5">2.4.2.-</ecNumber>
    </recommendedName>
</protein>
<dbReference type="Proteomes" id="UP000191672">
    <property type="component" value="Unassembled WGS sequence"/>
</dbReference>
<dbReference type="InterPro" id="IPR012317">
    <property type="entry name" value="Poly(ADP-ribose)pol_cat_dom"/>
</dbReference>
<keyword evidence="3 5" id="KW-0520">NAD</keyword>
<evidence type="ECO:0000259" key="6">
    <source>
        <dbReference type="PROSITE" id="PS51059"/>
    </source>
</evidence>
<dbReference type="Gene3D" id="3.40.50.10190">
    <property type="entry name" value="BRCT domain"/>
    <property type="match status" value="1"/>
</dbReference>
<organism evidence="7 8">
    <name type="scientific">Penicillium antarcticum</name>
    <dbReference type="NCBI Taxonomy" id="416450"/>
    <lineage>
        <taxon>Eukaryota</taxon>
        <taxon>Fungi</taxon>
        <taxon>Dikarya</taxon>
        <taxon>Ascomycota</taxon>
        <taxon>Pezizomycotina</taxon>
        <taxon>Eurotiomycetes</taxon>
        <taxon>Eurotiomycetidae</taxon>
        <taxon>Eurotiales</taxon>
        <taxon>Aspergillaceae</taxon>
        <taxon>Penicillium</taxon>
    </lineage>
</organism>
<evidence type="ECO:0000256" key="3">
    <source>
        <dbReference type="ARBA" id="ARBA00023027"/>
    </source>
</evidence>
<evidence type="ECO:0000256" key="2">
    <source>
        <dbReference type="ARBA" id="ARBA00022679"/>
    </source>
</evidence>
<dbReference type="PROSITE" id="PS51059">
    <property type="entry name" value="PARP_CATALYTIC"/>
    <property type="match status" value="1"/>
</dbReference>